<protein>
    <submittedName>
        <fullName evidence="2">Alpha/Beta hydrolase protein</fullName>
    </submittedName>
</protein>
<reference evidence="2" key="1">
    <citation type="submission" date="2022-06" db="EMBL/GenBank/DDBJ databases">
        <authorList>
            <consortium name="SYNGENTA / RWTH Aachen University"/>
        </authorList>
    </citation>
    <scope>NUCLEOTIDE SEQUENCE</scope>
</reference>
<dbReference type="Proteomes" id="UP001153365">
    <property type="component" value="Unassembled WGS sequence"/>
</dbReference>
<dbReference type="Pfam" id="PF12146">
    <property type="entry name" value="Hydrolase_4"/>
    <property type="match status" value="1"/>
</dbReference>
<comment type="caution">
    <text evidence="2">The sequence shown here is derived from an EMBL/GenBank/DDBJ whole genome shotgun (WGS) entry which is preliminary data.</text>
</comment>
<name>A0AAV0BJY6_PHAPC</name>
<feature type="domain" description="Serine aminopeptidase S33" evidence="1">
    <location>
        <begin position="35"/>
        <end position="126"/>
    </location>
</feature>
<sequence>MKSVDVSITQHVLQLKDEVKLSVKFRSHRNPILPGLVILLHGRLDHSKKGTCCELEKKLSYSTLSYDARGMGTSTGKTGWVNIDEEVDDLKQVVKYIKTTFEPPNNKVLAIIGHSKGGGVCFKYGSTPSFKNQISQPNLYDSDNQDRVPLLVSISARYDLSQTGLSRFTSQQKEQLKREGSFIWLRYRAGLDNRERREFLVTSKDIEISQSFNMDCVKDLPNGVQVLLLHGRADGTVSYREAQKFDDQIRKNCQNTSVDLILADGVQHNWDQAGEIDLMADWVNPWIKHRAGKDSKRVPDHLLSDHLQLKTHNS</sequence>
<keyword evidence="2" id="KW-0378">Hydrolase</keyword>
<dbReference type="AlphaFoldDB" id="A0AAV0BJY6"/>
<evidence type="ECO:0000313" key="2">
    <source>
        <dbReference type="EMBL" id="CAH7686628.1"/>
    </source>
</evidence>
<gene>
    <name evidence="2" type="ORF">PPACK8108_LOCUS21305</name>
</gene>
<dbReference type="GO" id="GO:0016787">
    <property type="term" value="F:hydrolase activity"/>
    <property type="evidence" value="ECO:0007669"/>
    <property type="project" value="UniProtKB-KW"/>
</dbReference>
<evidence type="ECO:0000313" key="3">
    <source>
        <dbReference type="Proteomes" id="UP001153365"/>
    </source>
</evidence>
<proteinExistence type="predicted"/>
<dbReference type="SUPFAM" id="SSF53474">
    <property type="entry name" value="alpha/beta-Hydrolases"/>
    <property type="match status" value="1"/>
</dbReference>
<accession>A0AAV0BJY6</accession>
<keyword evidence="3" id="KW-1185">Reference proteome</keyword>
<dbReference type="PANTHER" id="PTHR12277">
    <property type="entry name" value="ALPHA/BETA HYDROLASE DOMAIN-CONTAINING PROTEIN"/>
    <property type="match status" value="1"/>
</dbReference>
<dbReference type="InterPro" id="IPR022742">
    <property type="entry name" value="Hydrolase_4"/>
</dbReference>
<dbReference type="PANTHER" id="PTHR12277:SF81">
    <property type="entry name" value="PROTEIN ABHD13"/>
    <property type="match status" value="1"/>
</dbReference>
<dbReference type="InterPro" id="IPR029058">
    <property type="entry name" value="AB_hydrolase_fold"/>
</dbReference>
<dbReference type="Gene3D" id="3.40.50.1820">
    <property type="entry name" value="alpha/beta hydrolase"/>
    <property type="match status" value="1"/>
</dbReference>
<dbReference type="EMBL" id="CALTRL010005804">
    <property type="protein sequence ID" value="CAH7686628.1"/>
    <property type="molecule type" value="Genomic_DNA"/>
</dbReference>
<organism evidence="2 3">
    <name type="scientific">Phakopsora pachyrhizi</name>
    <name type="common">Asian soybean rust disease fungus</name>
    <dbReference type="NCBI Taxonomy" id="170000"/>
    <lineage>
        <taxon>Eukaryota</taxon>
        <taxon>Fungi</taxon>
        <taxon>Dikarya</taxon>
        <taxon>Basidiomycota</taxon>
        <taxon>Pucciniomycotina</taxon>
        <taxon>Pucciniomycetes</taxon>
        <taxon>Pucciniales</taxon>
        <taxon>Phakopsoraceae</taxon>
        <taxon>Phakopsora</taxon>
    </lineage>
</organism>
<evidence type="ECO:0000259" key="1">
    <source>
        <dbReference type="Pfam" id="PF12146"/>
    </source>
</evidence>